<proteinExistence type="predicted"/>
<dbReference type="SMART" id="SM00355">
    <property type="entry name" value="ZnF_C2H2"/>
    <property type="match status" value="2"/>
</dbReference>
<evidence type="ECO:0000256" key="4">
    <source>
        <dbReference type="ARBA" id="ARBA00022771"/>
    </source>
</evidence>
<organism evidence="10 11">
    <name type="scientific">Schizosaccharomyces octosporus (strain yFS286)</name>
    <name type="common">Fission yeast</name>
    <name type="synonym">Octosporomyces octosporus</name>
    <dbReference type="NCBI Taxonomy" id="483514"/>
    <lineage>
        <taxon>Eukaryota</taxon>
        <taxon>Fungi</taxon>
        <taxon>Dikarya</taxon>
        <taxon>Ascomycota</taxon>
        <taxon>Taphrinomycotina</taxon>
        <taxon>Schizosaccharomycetes</taxon>
        <taxon>Schizosaccharomycetales</taxon>
        <taxon>Schizosaccharomycetaceae</taxon>
        <taxon>Schizosaccharomyces</taxon>
    </lineage>
</organism>
<dbReference type="SUPFAM" id="SSF57667">
    <property type="entry name" value="beta-beta-alpha zinc fingers"/>
    <property type="match status" value="1"/>
</dbReference>
<evidence type="ECO:0000256" key="3">
    <source>
        <dbReference type="ARBA" id="ARBA00022737"/>
    </source>
</evidence>
<dbReference type="GO" id="GO:0008270">
    <property type="term" value="F:zinc ion binding"/>
    <property type="evidence" value="ECO:0007669"/>
    <property type="project" value="UniProtKB-KW"/>
</dbReference>
<keyword evidence="11" id="KW-1185">Reference proteome</keyword>
<evidence type="ECO:0000256" key="5">
    <source>
        <dbReference type="ARBA" id="ARBA00022833"/>
    </source>
</evidence>
<name>S9Q225_SCHOY</name>
<feature type="region of interest" description="Disordered" evidence="8">
    <location>
        <begin position="197"/>
        <end position="238"/>
    </location>
</feature>
<dbReference type="GeneID" id="25031950"/>
<feature type="compositionally biased region" description="Low complexity" evidence="8">
    <location>
        <begin position="197"/>
        <end position="214"/>
    </location>
</feature>
<dbReference type="Proteomes" id="UP000016088">
    <property type="component" value="Unassembled WGS sequence"/>
</dbReference>
<dbReference type="AlphaFoldDB" id="S9Q225"/>
<evidence type="ECO:0000256" key="8">
    <source>
        <dbReference type="SAM" id="MobiDB-lite"/>
    </source>
</evidence>
<dbReference type="GO" id="GO:0005634">
    <property type="term" value="C:nucleus"/>
    <property type="evidence" value="ECO:0007669"/>
    <property type="project" value="UniProtKB-SubCell"/>
</dbReference>
<dbReference type="VEuPathDB" id="FungiDB:SOCG_02976"/>
<dbReference type="GO" id="GO:0001227">
    <property type="term" value="F:DNA-binding transcription repressor activity, RNA polymerase II-specific"/>
    <property type="evidence" value="ECO:0007669"/>
    <property type="project" value="EnsemblFungi"/>
</dbReference>
<dbReference type="HOGENOM" id="CLU_560383_0_0_1"/>
<keyword evidence="2" id="KW-0479">Metal-binding</keyword>
<feature type="compositionally biased region" description="Polar residues" evidence="8">
    <location>
        <begin position="55"/>
        <end position="68"/>
    </location>
</feature>
<dbReference type="InterPro" id="IPR050331">
    <property type="entry name" value="Zinc_finger"/>
</dbReference>
<feature type="compositionally biased region" description="Polar residues" evidence="8">
    <location>
        <begin position="1"/>
        <end position="16"/>
    </location>
</feature>
<dbReference type="InterPro" id="IPR013087">
    <property type="entry name" value="Znf_C2H2_type"/>
</dbReference>
<dbReference type="eggNOG" id="KOG1721">
    <property type="taxonomic scope" value="Eukaryota"/>
</dbReference>
<feature type="region of interest" description="Disordered" evidence="8">
    <location>
        <begin position="286"/>
        <end position="327"/>
    </location>
</feature>
<sequence>MSSETSAAEHTNGAQGSTSTTLTNPSSNVNTANNQQSSSVPPPCPYPHVGPSFVRPNTQSNPDEAQRRSQVNHYKNNLENVVSTMPGSSVPLPKGSLDPSANNSLCCCTTVHGHPHIPPTLINPSSSQYRLPPISTILGGSMTDPAIMAAAAASSPHCHPPNSTSPDIPLPPGFLSPYNPFSYAYFLAKANEAAAVAAAHQHRPTSSTDQHPQPSQHPPHVDPVTQSAVPPTTNPCSAVPSHHTNNSFLTFPFQPPYLPFVCPGCAQNQQNRLNPHPNNDGFVRCPAPSEHESFVSRNETETQESTNGSRTNEADHQSSENTSNRTVDMSHFGLTPEVHSLSRNGLVPENTSTASHSGYSNSNGFHDAILSELSAAATLAQNGSNISGASDGKSQSNKDPSAIEKRVHIARRHSNTRKSNQQSAAISSSTVRYRCTECLQGFSRPSSLKIHTYSHTGERPFVCDYVGCGKAFNVRSNMRRHQRIHGA</sequence>
<dbReference type="EMBL" id="KE503206">
    <property type="protein sequence ID" value="EPX73758.1"/>
    <property type="molecule type" value="Genomic_DNA"/>
</dbReference>
<keyword evidence="3" id="KW-0677">Repeat</keyword>
<evidence type="ECO:0000256" key="7">
    <source>
        <dbReference type="PROSITE-ProRule" id="PRU00042"/>
    </source>
</evidence>
<keyword evidence="5" id="KW-0862">Zinc</keyword>
<dbReference type="RefSeq" id="XP_013016920.1">
    <property type="nucleotide sequence ID" value="XM_013161466.1"/>
</dbReference>
<feature type="domain" description="C2H2-type" evidence="9">
    <location>
        <begin position="461"/>
        <end position="487"/>
    </location>
</feature>
<dbReference type="OrthoDB" id="6077919at2759"/>
<dbReference type="GO" id="GO:0000978">
    <property type="term" value="F:RNA polymerase II cis-regulatory region sequence-specific DNA binding"/>
    <property type="evidence" value="ECO:0007669"/>
    <property type="project" value="EnsemblFungi"/>
</dbReference>
<feature type="compositionally biased region" description="Low complexity" evidence="8">
    <location>
        <begin position="17"/>
        <end position="31"/>
    </location>
</feature>
<protein>
    <submittedName>
        <fullName evidence="10">Transcription factor zf-C2H2 type</fullName>
    </submittedName>
</protein>
<dbReference type="FunFam" id="3.30.160.60:FF:000125">
    <property type="entry name" value="Putative zinc finger protein 143"/>
    <property type="match status" value="1"/>
</dbReference>
<evidence type="ECO:0000256" key="1">
    <source>
        <dbReference type="ARBA" id="ARBA00004123"/>
    </source>
</evidence>
<reference evidence="10 11" key="1">
    <citation type="journal article" date="2011" name="Science">
        <title>Comparative functional genomics of the fission yeasts.</title>
        <authorList>
            <person name="Rhind N."/>
            <person name="Chen Z."/>
            <person name="Yassour M."/>
            <person name="Thompson D.A."/>
            <person name="Haas B.J."/>
            <person name="Habib N."/>
            <person name="Wapinski I."/>
            <person name="Roy S."/>
            <person name="Lin M.F."/>
            <person name="Heiman D.I."/>
            <person name="Young S.K."/>
            <person name="Furuya K."/>
            <person name="Guo Y."/>
            <person name="Pidoux A."/>
            <person name="Chen H.M."/>
            <person name="Robbertse B."/>
            <person name="Goldberg J.M."/>
            <person name="Aoki K."/>
            <person name="Bayne E.H."/>
            <person name="Berlin A.M."/>
            <person name="Desjardins C.A."/>
            <person name="Dobbs E."/>
            <person name="Dukaj L."/>
            <person name="Fan L."/>
            <person name="FitzGerald M.G."/>
            <person name="French C."/>
            <person name="Gujja S."/>
            <person name="Hansen K."/>
            <person name="Keifenheim D."/>
            <person name="Levin J.Z."/>
            <person name="Mosher R.A."/>
            <person name="Mueller C.A."/>
            <person name="Pfiffner J."/>
            <person name="Priest M."/>
            <person name="Russ C."/>
            <person name="Smialowska A."/>
            <person name="Swoboda P."/>
            <person name="Sykes S.M."/>
            <person name="Vaughn M."/>
            <person name="Vengrova S."/>
            <person name="Yoder R."/>
            <person name="Zeng Q."/>
            <person name="Allshire R."/>
            <person name="Baulcombe D."/>
            <person name="Birren B.W."/>
            <person name="Brown W."/>
            <person name="Ekwall K."/>
            <person name="Kellis M."/>
            <person name="Leatherwood J."/>
            <person name="Levin H."/>
            <person name="Margalit H."/>
            <person name="Martienssen R."/>
            <person name="Nieduszynski C.A."/>
            <person name="Spatafora J.W."/>
            <person name="Friedman N."/>
            <person name="Dalgaard J.Z."/>
            <person name="Baumann P."/>
            <person name="Niki H."/>
            <person name="Regev A."/>
            <person name="Nusbaum C."/>
        </authorList>
    </citation>
    <scope>NUCLEOTIDE SEQUENCE [LARGE SCALE GENOMIC DNA]</scope>
    <source>
        <strain evidence="11">yFS286</strain>
    </source>
</reference>
<feature type="region of interest" description="Disordered" evidence="8">
    <location>
        <begin position="1"/>
        <end position="68"/>
    </location>
</feature>
<dbReference type="Pfam" id="PF00096">
    <property type="entry name" value="zf-C2H2"/>
    <property type="match status" value="2"/>
</dbReference>
<dbReference type="Gene3D" id="3.30.160.60">
    <property type="entry name" value="Classic Zinc Finger"/>
    <property type="match status" value="2"/>
</dbReference>
<comment type="subcellular location">
    <subcellularLocation>
        <location evidence="1">Nucleus</location>
    </subcellularLocation>
</comment>
<feature type="domain" description="C2H2-type" evidence="9">
    <location>
        <begin position="433"/>
        <end position="460"/>
    </location>
</feature>
<feature type="compositionally biased region" description="Polar residues" evidence="8">
    <location>
        <begin position="225"/>
        <end position="238"/>
    </location>
</feature>
<keyword evidence="6" id="KW-0539">Nucleus</keyword>
<dbReference type="OMA" id="TECLQGF"/>
<gene>
    <name evidence="10" type="ORF">SOCG_02976</name>
</gene>
<keyword evidence="4 7" id="KW-0863">Zinc-finger</keyword>
<dbReference type="GO" id="GO:0006882">
    <property type="term" value="P:intracellular zinc ion homeostasis"/>
    <property type="evidence" value="ECO:0007669"/>
    <property type="project" value="EnsemblFungi"/>
</dbReference>
<evidence type="ECO:0000256" key="2">
    <source>
        <dbReference type="ARBA" id="ARBA00022723"/>
    </source>
</evidence>
<evidence type="ECO:0000256" key="6">
    <source>
        <dbReference type="ARBA" id="ARBA00023242"/>
    </source>
</evidence>
<dbReference type="PANTHER" id="PTHR16515">
    <property type="entry name" value="PR DOMAIN ZINC FINGER PROTEIN"/>
    <property type="match status" value="1"/>
</dbReference>
<evidence type="ECO:0000313" key="10">
    <source>
        <dbReference type="EMBL" id="EPX73758.1"/>
    </source>
</evidence>
<dbReference type="PROSITE" id="PS50157">
    <property type="entry name" value="ZINC_FINGER_C2H2_2"/>
    <property type="match status" value="2"/>
</dbReference>
<evidence type="ECO:0000259" key="9">
    <source>
        <dbReference type="PROSITE" id="PS50157"/>
    </source>
</evidence>
<evidence type="ECO:0000313" key="11">
    <source>
        <dbReference type="Proteomes" id="UP000016088"/>
    </source>
</evidence>
<dbReference type="PANTHER" id="PTHR16515:SF57">
    <property type="entry name" value="ZINC FINGER PROTEIN 154-LIKE"/>
    <property type="match status" value="1"/>
</dbReference>
<feature type="compositionally biased region" description="Basic and acidic residues" evidence="8">
    <location>
        <begin position="289"/>
        <end position="300"/>
    </location>
</feature>
<dbReference type="PROSITE" id="PS00028">
    <property type="entry name" value="ZINC_FINGER_C2H2_1"/>
    <property type="match status" value="2"/>
</dbReference>
<accession>S9Q225</accession>
<dbReference type="InterPro" id="IPR036236">
    <property type="entry name" value="Znf_C2H2_sf"/>
</dbReference>